<dbReference type="VEuPathDB" id="FungiDB:PV09_05482"/>
<feature type="compositionally biased region" description="Polar residues" evidence="1">
    <location>
        <begin position="349"/>
        <end position="362"/>
    </location>
</feature>
<dbReference type="OrthoDB" id="5421971at2759"/>
<dbReference type="GeneID" id="27313455"/>
<organism evidence="2 3">
    <name type="scientific">Verruconis gallopava</name>
    <dbReference type="NCBI Taxonomy" id="253628"/>
    <lineage>
        <taxon>Eukaryota</taxon>
        <taxon>Fungi</taxon>
        <taxon>Dikarya</taxon>
        <taxon>Ascomycota</taxon>
        <taxon>Pezizomycotina</taxon>
        <taxon>Dothideomycetes</taxon>
        <taxon>Pleosporomycetidae</taxon>
        <taxon>Venturiales</taxon>
        <taxon>Sympoventuriaceae</taxon>
        <taxon>Verruconis</taxon>
    </lineage>
</organism>
<proteinExistence type="predicted"/>
<feature type="compositionally biased region" description="Acidic residues" evidence="1">
    <location>
        <begin position="238"/>
        <end position="252"/>
    </location>
</feature>
<evidence type="ECO:0000256" key="1">
    <source>
        <dbReference type="SAM" id="MobiDB-lite"/>
    </source>
</evidence>
<feature type="compositionally biased region" description="Low complexity" evidence="1">
    <location>
        <begin position="219"/>
        <end position="232"/>
    </location>
</feature>
<gene>
    <name evidence="2" type="ORF">PV09_05482</name>
</gene>
<feature type="compositionally biased region" description="Polar residues" evidence="1">
    <location>
        <begin position="274"/>
        <end position="284"/>
    </location>
</feature>
<feature type="compositionally biased region" description="Basic and acidic residues" evidence="1">
    <location>
        <begin position="316"/>
        <end position="338"/>
    </location>
</feature>
<reference evidence="2 3" key="1">
    <citation type="submission" date="2015-01" db="EMBL/GenBank/DDBJ databases">
        <title>The Genome Sequence of Ochroconis gallopava CBS43764.</title>
        <authorList>
            <consortium name="The Broad Institute Genomics Platform"/>
            <person name="Cuomo C."/>
            <person name="de Hoog S."/>
            <person name="Gorbushina A."/>
            <person name="Stielow B."/>
            <person name="Teixiera M."/>
            <person name="Abouelleil A."/>
            <person name="Chapman S.B."/>
            <person name="Priest M."/>
            <person name="Young S.K."/>
            <person name="Wortman J."/>
            <person name="Nusbaum C."/>
            <person name="Birren B."/>
        </authorList>
    </citation>
    <scope>NUCLEOTIDE SEQUENCE [LARGE SCALE GENOMIC DNA]</scope>
    <source>
        <strain evidence="2 3">CBS 43764</strain>
    </source>
</reference>
<dbReference type="RefSeq" id="XP_016213131.1">
    <property type="nucleotide sequence ID" value="XM_016358992.1"/>
</dbReference>
<name>A0A0D1YRL0_9PEZI</name>
<evidence type="ECO:0000313" key="3">
    <source>
        <dbReference type="Proteomes" id="UP000053259"/>
    </source>
</evidence>
<feature type="compositionally biased region" description="Acidic residues" evidence="1">
    <location>
        <begin position="194"/>
        <end position="203"/>
    </location>
</feature>
<dbReference type="InParanoid" id="A0A0D1YRL0"/>
<dbReference type="HOGENOM" id="CLU_028829_0_0_1"/>
<feature type="compositionally biased region" description="Basic and acidic residues" evidence="1">
    <location>
        <begin position="256"/>
        <end position="267"/>
    </location>
</feature>
<accession>A0A0D1YRL0</accession>
<dbReference type="EMBL" id="KN847545">
    <property type="protein sequence ID" value="KIW03262.1"/>
    <property type="molecule type" value="Genomic_DNA"/>
</dbReference>
<keyword evidence="3" id="KW-1185">Reference proteome</keyword>
<dbReference type="Proteomes" id="UP000053259">
    <property type="component" value="Unassembled WGS sequence"/>
</dbReference>
<feature type="region of interest" description="Disordered" evidence="1">
    <location>
        <begin position="175"/>
        <end position="450"/>
    </location>
</feature>
<sequence>MYRRDDPRLRRTLDQLTHNVETATEHAQENLYSFSQNYINPCLGSIASCFRSCTESCSCNSEERRRRHRTRSRGNAELNFDFYDDWDDDENDALLGWGNSSDDLDRLLSGSGSAGQPGRERAMSYGTRSPKARRKSAAHIDTSDTNVIQGSNYLGFLERLPWGLGRKALRYKPSAADLQEHPGSSRVSRPEQEPLIEESEEEFVSSSPRKKNHRRNRSDTGTSGNTTDSLSSRGDLFPSEDEDDAVPIDDEFANMLERRNTGEDSSGRSRPRQNKSNSRLSLRTVSSKSVVSDSRRKASSSSRKEQTPDPPTISELKAEEDRLQREEEGEVSRKREAAQRLAIKRGLSSGPSSKPGTRSSSPKPEMADIGSKSPSSNGTVPFPTFDPPTGPQTPRSELNIRIDSTPETEESSERPTMETAVHLYSRTEPTGEEEFTPAALPRFSRPSPPG</sequence>
<protein>
    <submittedName>
        <fullName evidence="2">Uncharacterized protein</fullName>
    </submittedName>
</protein>
<evidence type="ECO:0000313" key="2">
    <source>
        <dbReference type="EMBL" id="KIW03262.1"/>
    </source>
</evidence>
<feature type="region of interest" description="Disordered" evidence="1">
    <location>
        <begin position="107"/>
        <end position="143"/>
    </location>
</feature>
<dbReference type="AlphaFoldDB" id="A0A0D1YRL0"/>